<sequence length="104" mass="11930">MKKVKQQAHDSSVSFDQTEKSLGVFRCVKTADFVCSREQLIGFIRSSLDKPFATPEIYERERGVGAIVVDDHDDIVLLNLLTFQLPVHIHSRREHPSIRYLTAF</sequence>
<evidence type="ECO:0000313" key="2">
    <source>
        <dbReference type="Proteomes" id="UP001605036"/>
    </source>
</evidence>
<evidence type="ECO:0000313" key="1">
    <source>
        <dbReference type="EMBL" id="KAL2623008.1"/>
    </source>
</evidence>
<proteinExistence type="predicted"/>
<protein>
    <submittedName>
        <fullName evidence="1">Uncharacterized protein</fullName>
    </submittedName>
</protein>
<dbReference type="Proteomes" id="UP001605036">
    <property type="component" value="Unassembled WGS sequence"/>
</dbReference>
<reference evidence="1 2" key="1">
    <citation type="submission" date="2024-09" db="EMBL/GenBank/DDBJ databases">
        <title>Chromosome-scale assembly of Riccia fluitans.</title>
        <authorList>
            <person name="Paukszto L."/>
            <person name="Sawicki J."/>
            <person name="Karawczyk K."/>
            <person name="Piernik-Szablinska J."/>
            <person name="Szczecinska M."/>
            <person name="Mazdziarz M."/>
        </authorList>
    </citation>
    <scope>NUCLEOTIDE SEQUENCE [LARGE SCALE GENOMIC DNA]</scope>
    <source>
        <strain evidence="1">Rf_01</strain>
        <tissue evidence="1">Aerial parts of the thallus</tissue>
    </source>
</reference>
<name>A0ABD1Y8C7_9MARC</name>
<keyword evidence="2" id="KW-1185">Reference proteome</keyword>
<dbReference type="AlphaFoldDB" id="A0ABD1Y8C7"/>
<organism evidence="1 2">
    <name type="scientific">Riccia fluitans</name>
    <dbReference type="NCBI Taxonomy" id="41844"/>
    <lineage>
        <taxon>Eukaryota</taxon>
        <taxon>Viridiplantae</taxon>
        <taxon>Streptophyta</taxon>
        <taxon>Embryophyta</taxon>
        <taxon>Marchantiophyta</taxon>
        <taxon>Marchantiopsida</taxon>
        <taxon>Marchantiidae</taxon>
        <taxon>Marchantiales</taxon>
        <taxon>Ricciaceae</taxon>
        <taxon>Riccia</taxon>
    </lineage>
</organism>
<accession>A0ABD1Y8C7</accession>
<comment type="caution">
    <text evidence="1">The sequence shown here is derived from an EMBL/GenBank/DDBJ whole genome shotgun (WGS) entry which is preliminary data.</text>
</comment>
<dbReference type="EMBL" id="JBHFFA010000006">
    <property type="protein sequence ID" value="KAL2623008.1"/>
    <property type="molecule type" value="Genomic_DNA"/>
</dbReference>
<gene>
    <name evidence="1" type="ORF">R1flu_003213</name>
</gene>